<dbReference type="Proteomes" id="UP000283509">
    <property type="component" value="Unassembled WGS sequence"/>
</dbReference>
<feature type="transmembrane region" description="Helical" evidence="2">
    <location>
        <begin position="357"/>
        <end position="379"/>
    </location>
</feature>
<name>A0A3R7QKJ5_PENVA</name>
<feature type="compositionally biased region" description="Basic and acidic residues" evidence="1">
    <location>
        <begin position="1"/>
        <end position="26"/>
    </location>
</feature>
<keyword evidence="2" id="KW-0472">Membrane</keyword>
<dbReference type="AlphaFoldDB" id="A0A3R7QKJ5"/>
<dbReference type="EMBL" id="QCYY01000916">
    <property type="protein sequence ID" value="ROT81782.1"/>
    <property type="molecule type" value="Genomic_DNA"/>
</dbReference>
<organism evidence="3 4">
    <name type="scientific">Penaeus vannamei</name>
    <name type="common">Whiteleg shrimp</name>
    <name type="synonym">Litopenaeus vannamei</name>
    <dbReference type="NCBI Taxonomy" id="6689"/>
    <lineage>
        <taxon>Eukaryota</taxon>
        <taxon>Metazoa</taxon>
        <taxon>Ecdysozoa</taxon>
        <taxon>Arthropoda</taxon>
        <taxon>Crustacea</taxon>
        <taxon>Multicrustacea</taxon>
        <taxon>Malacostraca</taxon>
        <taxon>Eumalacostraca</taxon>
        <taxon>Eucarida</taxon>
        <taxon>Decapoda</taxon>
        <taxon>Dendrobranchiata</taxon>
        <taxon>Penaeoidea</taxon>
        <taxon>Penaeidae</taxon>
        <taxon>Penaeus</taxon>
    </lineage>
</organism>
<feature type="region of interest" description="Disordered" evidence="1">
    <location>
        <begin position="1"/>
        <end position="31"/>
    </location>
</feature>
<protein>
    <submittedName>
        <fullName evidence="3">Uncharacterized protein</fullName>
    </submittedName>
</protein>
<keyword evidence="2" id="KW-0812">Transmembrane</keyword>
<reference evidence="3 4" key="2">
    <citation type="submission" date="2019-01" db="EMBL/GenBank/DDBJ databases">
        <title>The decoding of complex shrimp genome reveals the adaptation for benthos swimmer, frequently molting mechanism and breeding impact on genome.</title>
        <authorList>
            <person name="Sun Y."/>
            <person name="Gao Y."/>
            <person name="Yu Y."/>
        </authorList>
    </citation>
    <scope>NUCLEOTIDE SEQUENCE [LARGE SCALE GENOMIC DNA]</scope>
    <source>
        <tissue evidence="3">Muscle</tissue>
    </source>
</reference>
<accession>A0A3R7QKJ5</accession>
<evidence type="ECO:0000313" key="4">
    <source>
        <dbReference type="Proteomes" id="UP000283509"/>
    </source>
</evidence>
<keyword evidence="2" id="KW-1133">Transmembrane helix</keyword>
<keyword evidence="4" id="KW-1185">Reference proteome</keyword>
<gene>
    <name evidence="3" type="ORF">C7M84_025044</name>
</gene>
<evidence type="ECO:0000256" key="2">
    <source>
        <dbReference type="SAM" id="Phobius"/>
    </source>
</evidence>
<proteinExistence type="predicted"/>
<evidence type="ECO:0000313" key="3">
    <source>
        <dbReference type="EMBL" id="ROT81782.1"/>
    </source>
</evidence>
<comment type="caution">
    <text evidence="3">The sequence shown here is derived from an EMBL/GenBank/DDBJ whole genome shotgun (WGS) entry which is preliminary data.</text>
</comment>
<sequence>MGGIKRDRKGERKREGEKDMKPESLHGKGSHSCQVDIFTRSHVPGGRLHRKGWSLLSYPSSSSFLHAQTSISAVSPFRLFLSFRPLPFPLSLHPLFPSIPFSFFSLPSLFPLLYFRPSSLFLSSHPLFLSLLSSLFSSSLPSIIPLILALVPLPSLLPPSSSLLYFRPSSLSLFPFSLHLSSLSLSSPLYLPFPLPLFLALFPLPSHSLHVLTFSPSPSIFLALVHYLPLSPSSFLPSPLFFGPLPFSPSLPLPLFPSLFIFSPLPHSPLPLPALHLRSLFPLYTSYLIFWPSSLSFPPSTSSSSISFLSSRITSPTSFPSISSASIPYDPISHQTTTANRLPSVVAFTVQVMYEDITFSFLKFSLFLFPSSLIFLLFVPHNLIWMGGLCRIHA</sequence>
<evidence type="ECO:0000256" key="1">
    <source>
        <dbReference type="SAM" id="MobiDB-lite"/>
    </source>
</evidence>
<reference evidence="3 4" key="1">
    <citation type="submission" date="2018-04" db="EMBL/GenBank/DDBJ databases">
        <authorList>
            <person name="Zhang X."/>
            <person name="Yuan J."/>
            <person name="Li F."/>
            <person name="Xiang J."/>
        </authorList>
    </citation>
    <scope>NUCLEOTIDE SEQUENCE [LARGE SCALE GENOMIC DNA]</scope>
    <source>
        <tissue evidence="3">Muscle</tissue>
    </source>
</reference>